<name>A0A6I9YKR7_9SAUR</name>
<evidence type="ECO:0000256" key="2">
    <source>
        <dbReference type="ARBA" id="ARBA00005571"/>
    </source>
</evidence>
<dbReference type="OrthoDB" id="2286203at2759"/>
<dbReference type="CTD" id="80306"/>
<comment type="subcellular location">
    <subcellularLocation>
        <location evidence="1">Nucleus</location>
    </subcellularLocation>
</comment>
<evidence type="ECO:0000256" key="9">
    <source>
        <dbReference type="ARBA" id="ARBA00031964"/>
    </source>
</evidence>
<comment type="similarity">
    <text evidence="2">Belongs to the Mediator complex subunit 28 family.</text>
</comment>
<evidence type="ECO:0000313" key="12">
    <source>
        <dbReference type="RefSeq" id="XP_013924827.1"/>
    </source>
</evidence>
<evidence type="ECO:0000256" key="8">
    <source>
        <dbReference type="ARBA" id="ARBA00023242"/>
    </source>
</evidence>
<keyword evidence="6" id="KW-0010">Activator</keyword>
<dbReference type="KEGG" id="tsr:106551284"/>
<dbReference type="GO" id="GO:0016592">
    <property type="term" value="C:mediator complex"/>
    <property type="evidence" value="ECO:0007669"/>
    <property type="project" value="TreeGrafter"/>
</dbReference>
<reference evidence="12" key="1">
    <citation type="submission" date="2025-08" db="UniProtKB">
        <authorList>
            <consortium name="RefSeq"/>
        </authorList>
    </citation>
    <scope>IDENTIFICATION</scope>
    <source>
        <tissue evidence="12">Skeletal muscle</tissue>
    </source>
</reference>
<dbReference type="PANTHER" id="PTHR13512:SF2">
    <property type="entry name" value="MEDIATOR OF RNA POLYMERASE II TRANSCRIPTION SUBUNIT 28"/>
    <property type="match status" value="1"/>
</dbReference>
<proteinExistence type="inferred from homology"/>
<dbReference type="Pfam" id="PF11594">
    <property type="entry name" value="Med28"/>
    <property type="match status" value="1"/>
</dbReference>
<evidence type="ECO:0000256" key="6">
    <source>
        <dbReference type="ARBA" id="ARBA00023159"/>
    </source>
</evidence>
<dbReference type="Proteomes" id="UP000504617">
    <property type="component" value="Unplaced"/>
</dbReference>
<feature type="compositionally biased region" description="Pro residues" evidence="10">
    <location>
        <begin position="69"/>
        <end position="79"/>
    </location>
</feature>
<evidence type="ECO:0000256" key="3">
    <source>
        <dbReference type="ARBA" id="ARBA00019683"/>
    </source>
</evidence>
<keyword evidence="11" id="KW-1185">Reference proteome</keyword>
<evidence type="ECO:0000256" key="7">
    <source>
        <dbReference type="ARBA" id="ARBA00023163"/>
    </source>
</evidence>
<evidence type="ECO:0000256" key="5">
    <source>
        <dbReference type="ARBA" id="ARBA00023054"/>
    </source>
</evidence>
<sequence>MYLYISMEAQTKRLFRPRGPTRVFVSRYHDVPVFVSRFPFFLRLRNLSFNFPSFTMAAGLSGMFGNQAPVPPPPPPPVAPGGQGLAGLLPPNPTGPRNPIGTLVDDLEASFEACFASLVSQDYVNGTDQEEIRTGVDQCIQKFLDVARQTECFFLQKRLQLSVQKPDQVIKEDVSELRNELQRKETLIQKHLGKLRHWQPILDDINIQQKKPTEMPQGPLAYLEQASANIPAPLKQT</sequence>
<dbReference type="InterPro" id="IPR021640">
    <property type="entry name" value="Mediator_Med28"/>
</dbReference>
<protein>
    <recommendedName>
        <fullName evidence="3">Mediator of RNA polymerase II transcription subunit 28</fullName>
    </recommendedName>
    <alternativeName>
        <fullName evidence="9">Mediator complex subunit 28</fullName>
    </alternativeName>
</protein>
<keyword evidence="5" id="KW-0175">Coiled coil</keyword>
<keyword evidence="4" id="KW-0805">Transcription regulation</keyword>
<evidence type="ECO:0000256" key="4">
    <source>
        <dbReference type="ARBA" id="ARBA00023015"/>
    </source>
</evidence>
<keyword evidence="8" id="KW-0539">Nucleus</keyword>
<evidence type="ECO:0000313" key="11">
    <source>
        <dbReference type="Proteomes" id="UP000504617"/>
    </source>
</evidence>
<evidence type="ECO:0000256" key="10">
    <source>
        <dbReference type="SAM" id="MobiDB-lite"/>
    </source>
</evidence>
<keyword evidence="7" id="KW-0804">Transcription</keyword>
<organism evidence="11 12">
    <name type="scientific">Thamnophis sirtalis</name>
    <dbReference type="NCBI Taxonomy" id="35019"/>
    <lineage>
        <taxon>Eukaryota</taxon>
        <taxon>Metazoa</taxon>
        <taxon>Chordata</taxon>
        <taxon>Craniata</taxon>
        <taxon>Vertebrata</taxon>
        <taxon>Euteleostomi</taxon>
        <taxon>Lepidosauria</taxon>
        <taxon>Squamata</taxon>
        <taxon>Bifurcata</taxon>
        <taxon>Unidentata</taxon>
        <taxon>Episquamata</taxon>
        <taxon>Toxicofera</taxon>
        <taxon>Serpentes</taxon>
        <taxon>Colubroidea</taxon>
        <taxon>Colubridae</taxon>
        <taxon>Natricinae</taxon>
        <taxon>Thamnophis</taxon>
    </lineage>
</organism>
<dbReference type="GeneID" id="106551284"/>
<dbReference type="RefSeq" id="XP_013924827.1">
    <property type="nucleotide sequence ID" value="XM_014069352.1"/>
</dbReference>
<accession>A0A6I9YKR7</accession>
<dbReference type="AlphaFoldDB" id="A0A6I9YKR7"/>
<feature type="region of interest" description="Disordered" evidence="10">
    <location>
        <begin position="67"/>
        <end position="99"/>
    </location>
</feature>
<evidence type="ECO:0000256" key="1">
    <source>
        <dbReference type="ARBA" id="ARBA00004123"/>
    </source>
</evidence>
<dbReference type="PANTHER" id="PTHR13512">
    <property type="entry name" value="MEDIATOR COMPLEX SUBUNIT 28"/>
    <property type="match status" value="1"/>
</dbReference>
<gene>
    <name evidence="12" type="primary">MED28</name>
</gene>